<evidence type="ECO:0000256" key="5">
    <source>
        <dbReference type="ARBA" id="ARBA00022496"/>
    </source>
</evidence>
<reference evidence="20 21" key="1">
    <citation type="submission" date="2019-10" db="EMBL/GenBank/DDBJ databases">
        <title>Pseudomonas dajingensis sp. nov., isolated from the profound head ulcers of farmed Murray cod (Maccullochella peelii peelii).</title>
        <authorList>
            <person name="Liu Y."/>
        </authorList>
    </citation>
    <scope>NUCLEOTIDE SEQUENCE [LARGE SCALE GENOMIC DNA]</scope>
    <source>
        <strain evidence="20 21">MC042</strain>
    </source>
</reference>
<comment type="subcellular location">
    <subcellularLocation>
        <location evidence="1 14">Cell outer membrane</location>
        <topology evidence="1 14">Multi-pass membrane protein</topology>
    </subcellularLocation>
</comment>
<evidence type="ECO:0000256" key="16">
    <source>
        <dbReference type="RuleBase" id="RU003357"/>
    </source>
</evidence>
<evidence type="ECO:0000256" key="12">
    <source>
        <dbReference type="ARBA" id="ARBA00023170"/>
    </source>
</evidence>
<dbReference type="InterPro" id="IPR037066">
    <property type="entry name" value="Plug_dom_sf"/>
</dbReference>
<keyword evidence="6 14" id="KW-0812">Transmembrane</keyword>
<keyword evidence="7 17" id="KW-0732">Signal</keyword>
<evidence type="ECO:0000256" key="3">
    <source>
        <dbReference type="ARBA" id="ARBA00022448"/>
    </source>
</evidence>
<evidence type="ECO:0000256" key="8">
    <source>
        <dbReference type="ARBA" id="ARBA00023004"/>
    </source>
</evidence>
<protein>
    <submittedName>
        <fullName evidence="20">TonB-dependent siderophore receptor</fullName>
    </submittedName>
</protein>
<dbReference type="InterPro" id="IPR036942">
    <property type="entry name" value="Beta-barrel_TonB_sf"/>
</dbReference>
<dbReference type="Pfam" id="PF07715">
    <property type="entry name" value="Plug"/>
    <property type="match status" value="1"/>
</dbReference>
<name>A0A7X1PPJ5_9PSED</name>
<evidence type="ECO:0000256" key="15">
    <source>
        <dbReference type="PROSITE-ProRule" id="PRU10144"/>
    </source>
</evidence>
<evidence type="ECO:0000256" key="13">
    <source>
        <dbReference type="ARBA" id="ARBA00023237"/>
    </source>
</evidence>
<dbReference type="AlphaFoldDB" id="A0A7X1PPJ5"/>
<dbReference type="Gene3D" id="2.40.170.20">
    <property type="entry name" value="TonB-dependent receptor, beta-barrel domain"/>
    <property type="match status" value="1"/>
</dbReference>
<comment type="caution">
    <text evidence="20">The sequence shown here is derived from an EMBL/GenBank/DDBJ whole genome shotgun (WGS) entry which is preliminary data.</text>
</comment>
<keyword evidence="13 14" id="KW-0998">Cell outer membrane</keyword>
<dbReference type="PANTHER" id="PTHR32552">
    <property type="entry name" value="FERRICHROME IRON RECEPTOR-RELATED"/>
    <property type="match status" value="1"/>
</dbReference>
<organism evidence="20 21">
    <name type="scientific">Pseudomonas piscis</name>
    <dbReference type="NCBI Taxonomy" id="2614538"/>
    <lineage>
        <taxon>Bacteria</taxon>
        <taxon>Pseudomonadati</taxon>
        <taxon>Pseudomonadota</taxon>
        <taxon>Gammaproteobacteria</taxon>
        <taxon>Pseudomonadales</taxon>
        <taxon>Pseudomonadaceae</taxon>
        <taxon>Pseudomonas</taxon>
    </lineage>
</organism>
<keyword evidence="8" id="KW-0408">Iron</keyword>
<evidence type="ECO:0000256" key="10">
    <source>
        <dbReference type="ARBA" id="ARBA00023077"/>
    </source>
</evidence>
<dbReference type="GO" id="GO:0038023">
    <property type="term" value="F:signaling receptor activity"/>
    <property type="evidence" value="ECO:0007669"/>
    <property type="project" value="InterPro"/>
</dbReference>
<keyword evidence="12 20" id="KW-0675">Receptor</keyword>
<evidence type="ECO:0000256" key="11">
    <source>
        <dbReference type="ARBA" id="ARBA00023136"/>
    </source>
</evidence>
<dbReference type="EMBL" id="WHUV01000004">
    <property type="protein sequence ID" value="MQA56049.1"/>
    <property type="molecule type" value="Genomic_DNA"/>
</dbReference>
<comment type="similarity">
    <text evidence="2 14 16">Belongs to the TonB-dependent receptor family.</text>
</comment>
<keyword evidence="4 14" id="KW-1134">Transmembrane beta strand</keyword>
<keyword evidence="9" id="KW-0406">Ion transport</keyword>
<dbReference type="GO" id="GO:0015344">
    <property type="term" value="F:siderophore uptake transmembrane transporter activity"/>
    <property type="evidence" value="ECO:0007669"/>
    <property type="project" value="TreeGrafter"/>
</dbReference>
<feature type="short sequence motif" description="TonB C-terminal box" evidence="15">
    <location>
        <begin position="765"/>
        <end position="782"/>
    </location>
</feature>
<evidence type="ECO:0000256" key="4">
    <source>
        <dbReference type="ARBA" id="ARBA00022452"/>
    </source>
</evidence>
<dbReference type="GO" id="GO:0015891">
    <property type="term" value="P:siderophore transport"/>
    <property type="evidence" value="ECO:0007669"/>
    <property type="project" value="InterPro"/>
</dbReference>
<dbReference type="Proteomes" id="UP000486534">
    <property type="component" value="Unassembled WGS sequence"/>
</dbReference>
<evidence type="ECO:0000256" key="2">
    <source>
        <dbReference type="ARBA" id="ARBA00009810"/>
    </source>
</evidence>
<evidence type="ECO:0000259" key="18">
    <source>
        <dbReference type="Pfam" id="PF00593"/>
    </source>
</evidence>
<proteinExistence type="inferred from homology"/>
<feature type="domain" description="TonB-dependent receptor-like beta-barrel" evidence="18">
    <location>
        <begin position="324"/>
        <end position="751"/>
    </location>
</feature>
<dbReference type="NCBIfam" id="TIGR01783">
    <property type="entry name" value="TonB-siderophor"/>
    <property type="match status" value="1"/>
</dbReference>
<dbReference type="InterPro" id="IPR012910">
    <property type="entry name" value="Plug_dom"/>
</dbReference>
<dbReference type="PROSITE" id="PS52016">
    <property type="entry name" value="TONB_DEPENDENT_REC_3"/>
    <property type="match status" value="1"/>
</dbReference>
<feature type="chain" id="PRO_5031485212" evidence="17">
    <location>
        <begin position="27"/>
        <end position="782"/>
    </location>
</feature>
<evidence type="ECO:0000256" key="9">
    <source>
        <dbReference type="ARBA" id="ARBA00023065"/>
    </source>
</evidence>
<dbReference type="PROSITE" id="PS01156">
    <property type="entry name" value="TONB_DEPENDENT_REC_2"/>
    <property type="match status" value="1"/>
</dbReference>
<evidence type="ECO:0000256" key="1">
    <source>
        <dbReference type="ARBA" id="ARBA00004571"/>
    </source>
</evidence>
<dbReference type="SUPFAM" id="SSF56935">
    <property type="entry name" value="Porins"/>
    <property type="match status" value="1"/>
</dbReference>
<sequence length="782" mass="86311">MKNKNVIMFHSRTVLTIGIAASAVLASATMQGSSASQGKAAGWIAANFMLRRVKGLQMNQLYGSAPRCACTVLAGVFSACCSLSTVEAQEVSEERKAASLSLDTSHILAPPLNEAYEVNAGAFGAKTAMEIPLVIQSYDAKTIADSSARTAVDVLSLDPSILSASAGSGFDNFRLRGFAMDNFNTIRRDGLALAPHHDFPLEYVERIDVLKGPSGFLYGINSPGGTINYIPKRPTLDPLLNLTVQGSSLAGRYIAIDNSNSTVDGAFGYRLNAGYEKNGDYDHARDMERKFIGLATDWRLSERALLQLNGDWSWKSTVADPLLRADQSHRANPLDASSYVRPPKINRRDLLTGSWFRHQTEGKNLDAKFEYTLSDNWTSITQANYSRVERHGGYNDLFNIQPNGDIGTADLYVSRGEVFSTWSLQSYLAGKFNTGSLYHDVFLGTGYKQFKDRSPAWDDINSANPGVRVSDVSVGNIRHPVQPPKHHFGPENDIEFVSRIKESSVFASDLVSLNEQFQVLLGGRYIWYRADHLSATALPQRHDVFVPSGALIYRPLDNLMTYVSYSRGLEKGDYAPWNATNKNQPTDAIESEQYEVGLKAELDSRSNLGLALFEIRRNASYLDTSNTFVSKGQYRHRGIELNLSHRPTDSLTLDANLAYLATRLENVDDLSVAGKRTEGVPKWKGTFGAQYQLQSVPGLSLDSTLSLVGSRPVDAQNSGYIPGYALLDAGASYRTRLGETPVTYRLHGKNLTNTYYYASTYYQGGLEVGREREIFLSARFEF</sequence>
<evidence type="ECO:0000256" key="14">
    <source>
        <dbReference type="PROSITE-ProRule" id="PRU01360"/>
    </source>
</evidence>
<dbReference type="Gene3D" id="2.170.130.10">
    <property type="entry name" value="TonB-dependent receptor, plug domain"/>
    <property type="match status" value="1"/>
</dbReference>
<accession>A0A7X1PPJ5</accession>
<dbReference type="InterPro" id="IPR010917">
    <property type="entry name" value="TonB_rcpt_CS"/>
</dbReference>
<dbReference type="PANTHER" id="PTHR32552:SF82">
    <property type="entry name" value="FCUA PROTEIN"/>
    <property type="match status" value="1"/>
</dbReference>
<gene>
    <name evidence="20" type="ORF">GDH07_22265</name>
</gene>
<feature type="domain" description="TonB-dependent receptor plug" evidence="19">
    <location>
        <begin position="128"/>
        <end position="226"/>
    </location>
</feature>
<dbReference type="CDD" id="cd01347">
    <property type="entry name" value="ligand_gated_channel"/>
    <property type="match status" value="1"/>
</dbReference>
<dbReference type="InterPro" id="IPR000531">
    <property type="entry name" value="Beta-barrel_TonB"/>
</dbReference>
<evidence type="ECO:0000256" key="6">
    <source>
        <dbReference type="ARBA" id="ARBA00022692"/>
    </source>
</evidence>
<dbReference type="GO" id="GO:0009279">
    <property type="term" value="C:cell outer membrane"/>
    <property type="evidence" value="ECO:0007669"/>
    <property type="project" value="UniProtKB-SubCell"/>
</dbReference>
<dbReference type="Pfam" id="PF00593">
    <property type="entry name" value="TonB_dep_Rec_b-barrel"/>
    <property type="match status" value="1"/>
</dbReference>
<evidence type="ECO:0000259" key="19">
    <source>
        <dbReference type="Pfam" id="PF07715"/>
    </source>
</evidence>
<dbReference type="InterPro" id="IPR010105">
    <property type="entry name" value="TonB_sidphr_rcpt"/>
</dbReference>
<keyword evidence="5" id="KW-0410">Iron transport</keyword>
<evidence type="ECO:0000313" key="20">
    <source>
        <dbReference type="EMBL" id="MQA56049.1"/>
    </source>
</evidence>
<evidence type="ECO:0000256" key="17">
    <source>
        <dbReference type="SAM" id="SignalP"/>
    </source>
</evidence>
<evidence type="ECO:0000256" key="7">
    <source>
        <dbReference type="ARBA" id="ARBA00022729"/>
    </source>
</evidence>
<feature type="signal peptide" evidence="17">
    <location>
        <begin position="1"/>
        <end position="26"/>
    </location>
</feature>
<dbReference type="InterPro" id="IPR039426">
    <property type="entry name" value="TonB-dep_rcpt-like"/>
</dbReference>
<evidence type="ECO:0000313" key="21">
    <source>
        <dbReference type="Proteomes" id="UP000486534"/>
    </source>
</evidence>
<keyword evidence="3 14" id="KW-0813">Transport</keyword>
<keyword evidence="11 14" id="KW-0472">Membrane</keyword>
<keyword evidence="10 16" id="KW-0798">TonB box</keyword>